<proteinExistence type="predicted"/>
<reference evidence="3 4" key="1">
    <citation type="submission" date="2019-11" db="EMBL/GenBank/DDBJ databases">
        <title>Comparative genomics of hydrocarbon-degrading Desulfosarcina strains.</title>
        <authorList>
            <person name="Watanabe M."/>
            <person name="Kojima H."/>
            <person name="Fukui M."/>
        </authorList>
    </citation>
    <scope>NUCLEOTIDE SEQUENCE [LARGE SCALE GENOMIC DNA]</scope>
    <source>
        <strain evidence="3 4">PL12</strain>
    </source>
</reference>
<dbReference type="PANTHER" id="PTHR46797:SF1">
    <property type="entry name" value="METHYLPHOSPHONATE SYNTHASE"/>
    <property type="match status" value="1"/>
</dbReference>
<dbReference type="SUPFAM" id="SSF47413">
    <property type="entry name" value="lambda repressor-like DNA-binding domains"/>
    <property type="match status" value="1"/>
</dbReference>
<evidence type="ECO:0000313" key="3">
    <source>
        <dbReference type="EMBL" id="BBO67928.1"/>
    </source>
</evidence>
<evidence type="ECO:0000313" key="4">
    <source>
        <dbReference type="Proteomes" id="UP000427906"/>
    </source>
</evidence>
<dbReference type="Proteomes" id="UP000427906">
    <property type="component" value="Chromosome"/>
</dbReference>
<dbReference type="PROSITE" id="PS50943">
    <property type="entry name" value="HTH_CROC1"/>
    <property type="match status" value="1"/>
</dbReference>
<dbReference type="InterPro" id="IPR050807">
    <property type="entry name" value="TransReg_Diox_bact_type"/>
</dbReference>
<evidence type="ECO:0000256" key="1">
    <source>
        <dbReference type="ARBA" id="ARBA00023125"/>
    </source>
</evidence>
<feature type="domain" description="HTH cro/C1-type" evidence="2">
    <location>
        <begin position="11"/>
        <end position="65"/>
    </location>
</feature>
<dbReference type="CDD" id="cd00093">
    <property type="entry name" value="HTH_XRE"/>
    <property type="match status" value="1"/>
</dbReference>
<organism evidence="3 4">
    <name type="scientific">Desulfosarcina alkanivorans</name>
    <dbReference type="NCBI Taxonomy" id="571177"/>
    <lineage>
        <taxon>Bacteria</taxon>
        <taxon>Pseudomonadati</taxon>
        <taxon>Thermodesulfobacteriota</taxon>
        <taxon>Desulfobacteria</taxon>
        <taxon>Desulfobacterales</taxon>
        <taxon>Desulfosarcinaceae</taxon>
        <taxon>Desulfosarcina</taxon>
    </lineage>
</organism>
<dbReference type="AlphaFoldDB" id="A0A5K7YFT8"/>
<dbReference type="InterPro" id="IPR001387">
    <property type="entry name" value="Cro/C1-type_HTH"/>
</dbReference>
<accession>A0A5K7YFT8</accession>
<evidence type="ECO:0000259" key="2">
    <source>
        <dbReference type="PROSITE" id="PS50943"/>
    </source>
</evidence>
<dbReference type="KEGG" id="dalk:DSCA_18580"/>
<dbReference type="GO" id="GO:0003700">
    <property type="term" value="F:DNA-binding transcription factor activity"/>
    <property type="evidence" value="ECO:0007669"/>
    <property type="project" value="TreeGrafter"/>
</dbReference>
<dbReference type="PANTHER" id="PTHR46797">
    <property type="entry name" value="HTH-TYPE TRANSCRIPTIONAL REGULATOR"/>
    <property type="match status" value="1"/>
</dbReference>
<dbReference type="EMBL" id="AP021874">
    <property type="protein sequence ID" value="BBO67928.1"/>
    <property type="molecule type" value="Genomic_DNA"/>
</dbReference>
<dbReference type="InterPro" id="IPR010982">
    <property type="entry name" value="Lambda_DNA-bd_dom_sf"/>
</dbReference>
<dbReference type="Gene3D" id="1.10.260.40">
    <property type="entry name" value="lambda repressor-like DNA-binding domains"/>
    <property type="match status" value="1"/>
</dbReference>
<sequence>METRQLIGARIRELRKNRHFTQEQLAEKMGINPKYLSGIERGKENPTLDTFIKVAETLEVSIGELFYQLEVENPKKRLQAILTLIEQAPTEQQRLAVKVLSALF</sequence>
<keyword evidence="1" id="KW-0238">DNA-binding</keyword>
<name>A0A5K7YFT8_9BACT</name>
<dbReference type="GO" id="GO:0003677">
    <property type="term" value="F:DNA binding"/>
    <property type="evidence" value="ECO:0007669"/>
    <property type="project" value="UniProtKB-KW"/>
</dbReference>
<dbReference type="GO" id="GO:0005829">
    <property type="term" value="C:cytosol"/>
    <property type="evidence" value="ECO:0007669"/>
    <property type="project" value="TreeGrafter"/>
</dbReference>
<protein>
    <submittedName>
        <fullName evidence="3">XRE family transcriptional regulator</fullName>
    </submittedName>
</protein>
<dbReference type="SMART" id="SM00530">
    <property type="entry name" value="HTH_XRE"/>
    <property type="match status" value="1"/>
</dbReference>
<dbReference type="Pfam" id="PF01381">
    <property type="entry name" value="HTH_3"/>
    <property type="match status" value="1"/>
</dbReference>
<dbReference type="RefSeq" id="WP_167527682.1">
    <property type="nucleotide sequence ID" value="NZ_AP021874.1"/>
</dbReference>
<gene>
    <name evidence="3" type="ORF">DSCA_18580</name>
</gene>
<keyword evidence="4" id="KW-1185">Reference proteome</keyword>